<name>A0A3S5DMU8_SALET</name>
<accession>A0A3S5DMU8</accession>
<evidence type="ECO:0000313" key="1">
    <source>
        <dbReference type="EMBL" id="VEB58840.1"/>
    </source>
</evidence>
<dbReference type="AlphaFoldDB" id="A0A3S5DMU8"/>
<evidence type="ECO:0000313" key="2">
    <source>
        <dbReference type="Proteomes" id="UP000269208"/>
    </source>
</evidence>
<proteinExistence type="predicted"/>
<organism evidence="1 2">
    <name type="scientific">Salmonella enterica I</name>
    <dbReference type="NCBI Taxonomy" id="59201"/>
    <lineage>
        <taxon>Bacteria</taxon>
        <taxon>Pseudomonadati</taxon>
        <taxon>Pseudomonadota</taxon>
        <taxon>Gammaproteobacteria</taxon>
        <taxon>Enterobacterales</taxon>
        <taxon>Enterobacteriaceae</taxon>
        <taxon>Salmonella</taxon>
    </lineage>
</organism>
<dbReference type="EMBL" id="LR134190">
    <property type="protein sequence ID" value="VEB58840.1"/>
    <property type="molecule type" value="Genomic_DNA"/>
</dbReference>
<dbReference type="Proteomes" id="UP000269208">
    <property type="component" value="Chromosome"/>
</dbReference>
<gene>
    <name evidence="1" type="primary">yciC_2</name>
    <name evidence="1" type="ORF">NCTC6754_05617</name>
</gene>
<reference evidence="1 2" key="1">
    <citation type="submission" date="2018-12" db="EMBL/GenBank/DDBJ databases">
        <authorList>
            <consortium name="Pathogen Informatics"/>
        </authorList>
    </citation>
    <scope>NUCLEOTIDE SEQUENCE [LARGE SCALE GENOMIC DNA]</scope>
    <source>
        <strain evidence="1 2">NCTC6754</strain>
    </source>
</reference>
<protein>
    <submittedName>
        <fullName evidence="1">Membrane protein YciC linked to IspA</fullName>
    </submittedName>
</protein>
<sequence length="64" mass="6709">MPFSPSDAQIAQLSEGEHLAGSAGLFELVQKYDAGAATDPVARLCRLDVFPGLSATLFWPAVSS</sequence>